<dbReference type="PANTHER" id="PTHR11014:SF63">
    <property type="entry name" value="METALLOPEPTIDASE, PUTATIVE (AFU_ORTHOLOGUE AFUA_6G09600)-RELATED"/>
    <property type="match status" value="1"/>
</dbReference>
<gene>
    <name evidence="4" type="primary">yxeP_2</name>
    <name evidence="4" type="ORF">Mal52_55180</name>
</gene>
<reference evidence="4 5" key="1">
    <citation type="submission" date="2019-02" db="EMBL/GenBank/DDBJ databases">
        <title>Deep-cultivation of Planctomycetes and their phenomic and genomic characterization uncovers novel biology.</title>
        <authorList>
            <person name="Wiegand S."/>
            <person name="Jogler M."/>
            <person name="Boedeker C."/>
            <person name="Pinto D."/>
            <person name="Vollmers J."/>
            <person name="Rivas-Marin E."/>
            <person name="Kohn T."/>
            <person name="Peeters S.H."/>
            <person name="Heuer A."/>
            <person name="Rast P."/>
            <person name="Oberbeckmann S."/>
            <person name="Bunk B."/>
            <person name="Jeske O."/>
            <person name="Meyerdierks A."/>
            <person name="Storesund J.E."/>
            <person name="Kallscheuer N."/>
            <person name="Luecker S."/>
            <person name="Lage O.M."/>
            <person name="Pohl T."/>
            <person name="Merkel B.J."/>
            <person name="Hornburger P."/>
            <person name="Mueller R.-W."/>
            <person name="Bruemmer F."/>
            <person name="Labrenz M."/>
            <person name="Spormann A.M."/>
            <person name="Op den Camp H."/>
            <person name="Overmann J."/>
            <person name="Amann R."/>
            <person name="Jetten M.S.M."/>
            <person name="Mascher T."/>
            <person name="Medema M.H."/>
            <person name="Devos D.P."/>
            <person name="Kaster A.-K."/>
            <person name="Ovreas L."/>
            <person name="Rohde M."/>
            <person name="Galperin M.Y."/>
            <person name="Jogler C."/>
        </authorList>
    </citation>
    <scope>NUCLEOTIDE SEQUENCE [LARGE SCALE GENOMIC DNA]</scope>
    <source>
        <strain evidence="4 5">Mal52</strain>
    </source>
</reference>
<feature type="binding site" evidence="2">
    <location>
        <position position="213"/>
    </location>
    <ligand>
        <name>Mn(2+)</name>
        <dbReference type="ChEBI" id="CHEBI:29035"/>
        <label>2</label>
    </ligand>
</feature>
<dbReference type="Gene3D" id="3.40.630.10">
    <property type="entry name" value="Zn peptidases"/>
    <property type="match status" value="1"/>
</dbReference>
<dbReference type="InterPro" id="IPR002933">
    <property type="entry name" value="Peptidase_M20"/>
</dbReference>
<dbReference type="PIRSF" id="PIRSF005962">
    <property type="entry name" value="Pept_M20D_amidohydro"/>
    <property type="match status" value="1"/>
</dbReference>
<evidence type="ECO:0000256" key="2">
    <source>
        <dbReference type="PIRSR" id="PIRSR005962-1"/>
    </source>
</evidence>
<keyword evidence="1 4" id="KW-0378">Hydrolase</keyword>
<evidence type="ECO:0000256" key="1">
    <source>
        <dbReference type="ARBA" id="ARBA00022801"/>
    </source>
</evidence>
<dbReference type="InterPro" id="IPR017439">
    <property type="entry name" value="Amidohydrolase"/>
</dbReference>
<feature type="binding site" evidence="2">
    <location>
        <position position="170"/>
    </location>
    <ligand>
        <name>Mn(2+)</name>
        <dbReference type="ChEBI" id="CHEBI:29035"/>
        <label>2</label>
    </ligand>
</feature>
<evidence type="ECO:0000259" key="3">
    <source>
        <dbReference type="Pfam" id="PF07687"/>
    </source>
</evidence>
<dbReference type="RefSeq" id="WP_145379582.1">
    <property type="nucleotide sequence ID" value="NZ_CP036276.1"/>
</dbReference>
<feature type="binding site" evidence="2">
    <location>
        <position position="237"/>
    </location>
    <ligand>
        <name>Mn(2+)</name>
        <dbReference type="ChEBI" id="CHEBI:29035"/>
        <label>2</label>
    </ligand>
</feature>
<feature type="binding site" evidence="2">
    <location>
        <position position="172"/>
    </location>
    <ligand>
        <name>Mn(2+)</name>
        <dbReference type="ChEBI" id="CHEBI:29035"/>
        <label>2</label>
    </ligand>
</feature>
<evidence type="ECO:0000313" key="4">
    <source>
        <dbReference type="EMBL" id="QDU46990.1"/>
    </source>
</evidence>
<dbReference type="GO" id="GO:0019877">
    <property type="term" value="P:diaminopimelate biosynthetic process"/>
    <property type="evidence" value="ECO:0007669"/>
    <property type="project" value="UniProtKB-ARBA"/>
</dbReference>
<dbReference type="FunFam" id="3.30.70.360:FF:000001">
    <property type="entry name" value="N-acetyldiaminopimelate deacetylase"/>
    <property type="match status" value="1"/>
</dbReference>
<dbReference type="KEGG" id="sdyn:Mal52_55180"/>
<dbReference type="GO" id="GO:0046872">
    <property type="term" value="F:metal ion binding"/>
    <property type="evidence" value="ECO:0007669"/>
    <property type="project" value="UniProtKB-KW"/>
</dbReference>
<dbReference type="SUPFAM" id="SSF53187">
    <property type="entry name" value="Zn-dependent exopeptidases"/>
    <property type="match status" value="1"/>
</dbReference>
<accession>A0A517ZX00</accession>
<dbReference type="InterPro" id="IPR011650">
    <property type="entry name" value="Peptidase_M20_dimer"/>
</dbReference>
<dbReference type="NCBIfam" id="TIGR01891">
    <property type="entry name" value="amidohydrolases"/>
    <property type="match status" value="1"/>
</dbReference>
<dbReference type="EC" id="3.-.-.-" evidence="4"/>
<sequence length="471" mass="51359">MKLTSWWGLTPKQRSATNKVHDIFYPQFQPSIFNALKVLENTITVLFAAIAAKIQDVMQTTFGRCYQVIDDSVSEMDAELTELRRFLHAHPEPSGEEVQTTRLVLGRLEEAGLEPHICHGGLGLIADLELGHPAADAPRIAVRADMDALRLVDEKDVPYASQNHGVTHACGHDAHTTITYAAAKTAIQLRAAMAECEPGVGVKMRFIFQPAEETCEGAKSLVEQGVLKGVDAILALHLDPERPVGDAGVRDGFLTANCDEIDFFIQGRGGHAARPHHSIDPIAAASQLVGALYQYIPRSVDSRDPAVFTVGKILGGYAANVIPESVELLGTLRTIGRDTRSRIIQRIREITHGVSESSGVKITVEFRNPLASVDNDKNINRLLTQAARDVLGDSHVKQIDKPSMGSEDFGVYLEHVPGAMYRLGCAAPNCPAHFLHSPKFDIDERVLQLGPRIFLRAALLISQELKAVSEG</sequence>
<dbReference type="Proteomes" id="UP000319383">
    <property type="component" value="Chromosome"/>
</dbReference>
<protein>
    <submittedName>
        <fullName evidence="4">Putative hydrolase YxeP</fullName>
        <ecNumber evidence="4">3.-.-.-</ecNumber>
    </submittedName>
</protein>
<dbReference type="PANTHER" id="PTHR11014">
    <property type="entry name" value="PEPTIDASE M20 FAMILY MEMBER"/>
    <property type="match status" value="1"/>
</dbReference>
<keyword evidence="5" id="KW-1185">Reference proteome</keyword>
<comment type="cofactor">
    <cofactor evidence="2">
        <name>Mn(2+)</name>
        <dbReference type="ChEBI" id="CHEBI:29035"/>
    </cofactor>
    <text evidence="2">The Mn(2+) ion enhances activity.</text>
</comment>
<dbReference type="EMBL" id="CP036276">
    <property type="protein sequence ID" value="QDU46990.1"/>
    <property type="molecule type" value="Genomic_DNA"/>
</dbReference>
<dbReference type="Pfam" id="PF01546">
    <property type="entry name" value="Peptidase_M20"/>
    <property type="match status" value="1"/>
</dbReference>
<evidence type="ECO:0000313" key="5">
    <source>
        <dbReference type="Proteomes" id="UP000319383"/>
    </source>
</evidence>
<dbReference type="Gene3D" id="3.30.70.360">
    <property type="match status" value="1"/>
</dbReference>
<dbReference type="SUPFAM" id="SSF55031">
    <property type="entry name" value="Bacterial exopeptidase dimerisation domain"/>
    <property type="match status" value="1"/>
</dbReference>
<keyword evidence="2" id="KW-0479">Metal-binding</keyword>
<feature type="binding site" evidence="2">
    <location>
        <position position="436"/>
    </location>
    <ligand>
        <name>Mn(2+)</name>
        <dbReference type="ChEBI" id="CHEBI:29035"/>
        <label>2</label>
    </ligand>
</feature>
<proteinExistence type="predicted"/>
<name>A0A517ZX00_9PLAN</name>
<dbReference type="Pfam" id="PF07687">
    <property type="entry name" value="M20_dimer"/>
    <property type="match status" value="1"/>
</dbReference>
<feature type="domain" description="Peptidase M20 dimerisation" evidence="3">
    <location>
        <begin position="264"/>
        <end position="350"/>
    </location>
</feature>
<dbReference type="InterPro" id="IPR036264">
    <property type="entry name" value="Bact_exopeptidase_dim_dom"/>
</dbReference>
<keyword evidence="2" id="KW-0464">Manganese</keyword>
<organism evidence="4 5">
    <name type="scientific">Symmachiella dynata</name>
    <dbReference type="NCBI Taxonomy" id="2527995"/>
    <lineage>
        <taxon>Bacteria</taxon>
        <taxon>Pseudomonadati</taxon>
        <taxon>Planctomycetota</taxon>
        <taxon>Planctomycetia</taxon>
        <taxon>Planctomycetales</taxon>
        <taxon>Planctomycetaceae</taxon>
        <taxon>Symmachiella</taxon>
    </lineage>
</organism>
<dbReference type="AlphaFoldDB" id="A0A517ZX00"/>
<dbReference type="GO" id="GO:0050118">
    <property type="term" value="F:N-acetyldiaminopimelate deacetylase activity"/>
    <property type="evidence" value="ECO:0007669"/>
    <property type="project" value="UniProtKB-ARBA"/>
</dbReference>